<dbReference type="AlphaFoldDB" id="A0AAD6Y5B4"/>
<evidence type="ECO:0000313" key="2">
    <source>
        <dbReference type="EMBL" id="KAJ7200030.1"/>
    </source>
</evidence>
<sequence length="414" mass="45037">MQLAFDPSCARHCTPRQTTPSVPAPPLCTPAPLLCTPAPPSARRSRQLDAAPPATSQPHRLRAACALYILRALCTQPVPSAHCLRPLHFAPRRLHAAPAVCIPLPPIVRRPPPFARRPRHLHAARALCTSPHPLHAAPAPCTPPSPSACYPPPFARRRCPSSPTHAPLSVCGLVLDARRRCRPATPRAAPRGFDALLPLRGLVLTARSRRRTWERVRLVFDTLRHCHPAPPRARSWERSFSTSRAAAVLAHAHGSVRSPVFDTPRRRLILSRAPPYERARARVRHPAPTPPCTAPRTLTGAYAGWLSTLRAAAAALHCPLLPCISPHTLQECARACLRRPAPPPPYPPRARSGDVRGVGYDAVRRRRLAPPHAGCAPPPPSAHNPAHAHGSLRGLVLDAQRRRAPAMHLLVTSL</sequence>
<feature type="region of interest" description="Disordered" evidence="1">
    <location>
        <begin position="369"/>
        <end position="388"/>
    </location>
</feature>
<evidence type="ECO:0000313" key="3">
    <source>
        <dbReference type="Proteomes" id="UP001219525"/>
    </source>
</evidence>
<proteinExistence type="predicted"/>
<gene>
    <name evidence="2" type="ORF">GGX14DRAFT_572462</name>
</gene>
<dbReference type="Proteomes" id="UP001219525">
    <property type="component" value="Unassembled WGS sequence"/>
</dbReference>
<reference evidence="2" key="1">
    <citation type="submission" date="2023-03" db="EMBL/GenBank/DDBJ databases">
        <title>Massive genome expansion in bonnet fungi (Mycena s.s.) driven by repeated elements and novel gene families across ecological guilds.</title>
        <authorList>
            <consortium name="Lawrence Berkeley National Laboratory"/>
            <person name="Harder C.B."/>
            <person name="Miyauchi S."/>
            <person name="Viragh M."/>
            <person name="Kuo A."/>
            <person name="Thoen E."/>
            <person name="Andreopoulos B."/>
            <person name="Lu D."/>
            <person name="Skrede I."/>
            <person name="Drula E."/>
            <person name="Henrissat B."/>
            <person name="Morin E."/>
            <person name="Kohler A."/>
            <person name="Barry K."/>
            <person name="LaButti K."/>
            <person name="Morin E."/>
            <person name="Salamov A."/>
            <person name="Lipzen A."/>
            <person name="Mereny Z."/>
            <person name="Hegedus B."/>
            <person name="Baldrian P."/>
            <person name="Stursova M."/>
            <person name="Weitz H."/>
            <person name="Taylor A."/>
            <person name="Grigoriev I.V."/>
            <person name="Nagy L.G."/>
            <person name="Martin F."/>
            <person name="Kauserud H."/>
        </authorList>
    </citation>
    <scope>NUCLEOTIDE SEQUENCE</scope>
    <source>
        <strain evidence="2">9144</strain>
    </source>
</reference>
<evidence type="ECO:0000256" key="1">
    <source>
        <dbReference type="SAM" id="MobiDB-lite"/>
    </source>
</evidence>
<keyword evidence="3" id="KW-1185">Reference proteome</keyword>
<name>A0AAD6Y5B4_9AGAR</name>
<comment type="caution">
    <text evidence="2">The sequence shown here is derived from an EMBL/GenBank/DDBJ whole genome shotgun (WGS) entry which is preliminary data.</text>
</comment>
<dbReference type="EMBL" id="JARJCW010000065">
    <property type="protein sequence ID" value="KAJ7200030.1"/>
    <property type="molecule type" value="Genomic_DNA"/>
</dbReference>
<protein>
    <submittedName>
        <fullName evidence="2">Uncharacterized protein</fullName>
    </submittedName>
</protein>
<accession>A0AAD6Y5B4</accession>
<organism evidence="2 3">
    <name type="scientific">Mycena pura</name>
    <dbReference type="NCBI Taxonomy" id="153505"/>
    <lineage>
        <taxon>Eukaryota</taxon>
        <taxon>Fungi</taxon>
        <taxon>Dikarya</taxon>
        <taxon>Basidiomycota</taxon>
        <taxon>Agaricomycotina</taxon>
        <taxon>Agaricomycetes</taxon>
        <taxon>Agaricomycetidae</taxon>
        <taxon>Agaricales</taxon>
        <taxon>Marasmiineae</taxon>
        <taxon>Mycenaceae</taxon>
        <taxon>Mycena</taxon>
    </lineage>
</organism>